<evidence type="ECO:0000256" key="11">
    <source>
        <dbReference type="ARBA" id="ARBA00023186"/>
    </source>
</evidence>
<dbReference type="GO" id="GO:0006260">
    <property type="term" value="P:DNA replication"/>
    <property type="evidence" value="ECO:0007669"/>
    <property type="project" value="UniProtKB-KW"/>
</dbReference>
<dbReference type="CDD" id="cd10747">
    <property type="entry name" value="DnaJ_C"/>
    <property type="match status" value="1"/>
</dbReference>
<dbReference type="SUPFAM" id="SSF49493">
    <property type="entry name" value="HSP40/DnaJ peptide-binding domain"/>
    <property type="match status" value="2"/>
</dbReference>
<evidence type="ECO:0000256" key="8">
    <source>
        <dbReference type="ARBA" id="ARBA00022771"/>
    </source>
</evidence>
<dbReference type="PROSITE" id="PS51188">
    <property type="entry name" value="ZF_CR"/>
    <property type="match status" value="1"/>
</dbReference>
<dbReference type="Pfam" id="PF00684">
    <property type="entry name" value="DnaJ_CXXCXGXG"/>
    <property type="match status" value="1"/>
</dbReference>
<evidence type="ECO:0000256" key="9">
    <source>
        <dbReference type="ARBA" id="ARBA00022833"/>
    </source>
</evidence>
<proteinExistence type="inferred from homology"/>
<dbReference type="Gene3D" id="2.60.260.20">
    <property type="entry name" value="Urease metallochaperone UreE, N-terminal domain"/>
    <property type="match status" value="2"/>
</dbReference>
<keyword evidence="9" id="KW-0862">Zinc</keyword>
<dbReference type="SUPFAM" id="SSF46565">
    <property type="entry name" value="Chaperone J-domain"/>
    <property type="match status" value="1"/>
</dbReference>
<keyword evidence="6" id="KW-0479">Metal-binding</keyword>
<dbReference type="FunFam" id="2.60.260.20:FF:000004">
    <property type="entry name" value="Molecular chaperone DnaJ"/>
    <property type="match status" value="1"/>
</dbReference>
<dbReference type="GO" id="GO:0051082">
    <property type="term" value="F:unfolded protein binding"/>
    <property type="evidence" value="ECO:0007669"/>
    <property type="project" value="InterPro"/>
</dbReference>
<dbReference type="InterPro" id="IPR036410">
    <property type="entry name" value="HSP_DnaJ_Cys-rich_dom_sf"/>
</dbReference>
<dbReference type="CDD" id="cd10719">
    <property type="entry name" value="DnaJ_zf"/>
    <property type="match status" value="1"/>
</dbReference>
<dbReference type="HAMAP" id="MF_01152">
    <property type="entry name" value="DnaJ"/>
    <property type="match status" value="1"/>
</dbReference>
<dbReference type="Pfam" id="PF00226">
    <property type="entry name" value="DnaJ"/>
    <property type="match status" value="1"/>
</dbReference>
<evidence type="ECO:0000256" key="3">
    <source>
        <dbReference type="ARBA" id="ARBA00011738"/>
    </source>
</evidence>
<accession>A0A382EZI9</accession>
<evidence type="ECO:0000256" key="7">
    <source>
        <dbReference type="ARBA" id="ARBA00022737"/>
    </source>
</evidence>
<keyword evidence="4" id="KW-0963">Cytoplasm</keyword>
<keyword evidence="5" id="KW-0235">DNA replication</keyword>
<dbReference type="InterPro" id="IPR001623">
    <property type="entry name" value="DnaJ_domain"/>
</dbReference>
<sequence>MAKRDYYGVLGVSRDASEQDIKKAYRRLAMKYHPDRNPDDAAAEASFKEASEAAEILLDAEKRSAYDQFGHAAVDGSTGTGGFGGGFGGGSFSSIFEDVFGDIFGGGGRRSGPNRGADLRYLLTLELEQAVKGSNPKIKVPTLVECIECLGSGAKKGTSPVDCVQCGGMGQVTARQGIFSIQQTCPRCRGQGKVISDPCTRCGGQGREQEQKTLSVKVPPGVDTGDRIRLAGQGEAGSRGGPSGDLYVEVEVREHEIFARNGEHLYCDVPISFVDAALGGELEIPTLDGRVNLKIPAETQTGKQFRLRGKGVDVTQVRGGAIGDLYCRINVETPVNLSSRQKELLAEFASESNERNRPQQTSWLDAVKNFIDSLTE</sequence>
<dbReference type="GO" id="GO:0031072">
    <property type="term" value="F:heat shock protein binding"/>
    <property type="evidence" value="ECO:0007669"/>
    <property type="project" value="InterPro"/>
</dbReference>
<dbReference type="PROSITE" id="PS50076">
    <property type="entry name" value="DNAJ_2"/>
    <property type="match status" value="1"/>
</dbReference>
<evidence type="ECO:0000313" key="14">
    <source>
        <dbReference type="EMBL" id="SVB56158.1"/>
    </source>
</evidence>
<evidence type="ECO:0000256" key="2">
    <source>
        <dbReference type="ARBA" id="ARBA00004496"/>
    </source>
</evidence>
<evidence type="ECO:0000256" key="5">
    <source>
        <dbReference type="ARBA" id="ARBA00022705"/>
    </source>
</evidence>
<dbReference type="NCBIfam" id="NF008035">
    <property type="entry name" value="PRK10767.1"/>
    <property type="match status" value="1"/>
</dbReference>
<dbReference type="FunFam" id="1.10.287.110:FF:000031">
    <property type="entry name" value="Molecular chaperone DnaJ"/>
    <property type="match status" value="1"/>
</dbReference>
<dbReference type="GO" id="GO:0005524">
    <property type="term" value="F:ATP binding"/>
    <property type="evidence" value="ECO:0007669"/>
    <property type="project" value="InterPro"/>
</dbReference>
<gene>
    <name evidence="14" type="ORF">METZ01_LOCUS209012</name>
</gene>
<dbReference type="GO" id="GO:0042026">
    <property type="term" value="P:protein refolding"/>
    <property type="evidence" value="ECO:0007669"/>
    <property type="project" value="TreeGrafter"/>
</dbReference>
<evidence type="ECO:0000259" key="13">
    <source>
        <dbReference type="PROSITE" id="PS51188"/>
    </source>
</evidence>
<dbReference type="PRINTS" id="PR00625">
    <property type="entry name" value="JDOMAIN"/>
</dbReference>
<dbReference type="NCBIfam" id="TIGR02349">
    <property type="entry name" value="DnaJ_bact"/>
    <property type="match status" value="1"/>
</dbReference>
<dbReference type="InterPro" id="IPR036869">
    <property type="entry name" value="J_dom_sf"/>
</dbReference>
<keyword evidence="10" id="KW-0346">Stress response</keyword>
<evidence type="ECO:0000256" key="10">
    <source>
        <dbReference type="ARBA" id="ARBA00023016"/>
    </source>
</evidence>
<evidence type="ECO:0000256" key="4">
    <source>
        <dbReference type="ARBA" id="ARBA00022490"/>
    </source>
</evidence>
<feature type="domain" description="J" evidence="12">
    <location>
        <begin position="5"/>
        <end position="70"/>
    </location>
</feature>
<dbReference type="FunFam" id="2.10.230.10:FF:000002">
    <property type="entry name" value="Molecular chaperone DnaJ"/>
    <property type="match status" value="1"/>
</dbReference>
<comment type="subcellular location">
    <subcellularLocation>
        <location evidence="2">Cytoplasm</location>
    </subcellularLocation>
</comment>
<evidence type="ECO:0000256" key="6">
    <source>
        <dbReference type="ARBA" id="ARBA00022723"/>
    </source>
</evidence>
<comment type="cofactor">
    <cofactor evidence="1">
        <name>Zn(2+)</name>
        <dbReference type="ChEBI" id="CHEBI:29105"/>
    </cofactor>
</comment>
<dbReference type="InterPro" id="IPR008971">
    <property type="entry name" value="HSP40/DnaJ_pept-bd"/>
</dbReference>
<keyword evidence="11" id="KW-0143">Chaperone</keyword>
<dbReference type="EMBL" id="UINC01047198">
    <property type="protein sequence ID" value="SVB56158.1"/>
    <property type="molecule type" value="Genomic_DNA"/>
</dbReference>
<dbReference type="Gene3D" id="2.10.230.10">
    <property type="entry name" value="Heat shock protein DnaJ, cysteine-rich domain"/>
    <property type="match status" value="1"/>
</dbReference>
<dbReference type="Pfam" id="PF01556">
    <property type="entry name" value="DnaJ_C"/>
    <property type="match status" value="1"/>
</dbReference>
<evidence type="ECO:0000256" key="1">
    <source>
        <dbReference type="ARBA" id="ARBA00001947"/>
    </source>
</evidence>
<dbReference type="InterPro" id="IPR001305">
    <property type="entry name" value="HSP_DnaJ_Cys-rich_dom"/>
</dbReference>
<dbReference type="PANTHER" id="PTHR43096">
    <property type="entry name" value="DNAJ HOMOLOG 1, MITOCHONDRIAL-RELATED"/>
    <property type="match status" value="1"/>
</dbReference>
<dbReference type="CDD" id="cd06257">
    <property type="entry name" value="DnaJ"/>
    <property type="match status" value="1"/>
</dbReference>
<dbReference type="InterPro" id="IPR012724">
    <property type="entry name" value="DnaJ"/>
</dbReference>
<dbReference type="GO" id="GO:0009408">
    <property type="term" value="P:response to heat"/>
    <property type="evidence" value="ECO:0007669"/>
    <property type="project" value="InterPro"/>
</dbReference>
<dbReference type="InterPro" id="IPR002939">
    <property type="entry name" value="DnaJ_C"/>
</dbReference>
<evidence type="ECO:0000259" key="12">
    <source>
        <dbReference type="PROSITE" id="PS50076"/>
    </source>
</evidence>
<dbReference type="SUPFAM" id="SSF57938">
    <property type="entry name" value="DnaJ/Hsp40 cysteine-rich domain"/>
    <property type="match status" value="1"/>
</dbReference>
<feature type="domain" description="CR-type" evidence="13">
    <location>
        <begin position="133"/>
        <end position="211"/>
    </location>
</feature>
<dbReference type="AlphaFoldDB" id="A0A382EZI9"/>
<name>A0A382EZI9_9ZZZZ</name>
<dbReference type="SMART" id="SM00271">
    <property type="entry name" value="DnaJ"/>
    <property type="match status" value="1"/>
</dbReference>
<reference evidence="14" key="1">
    <citation type="submission" date="2018-05" db="EMBL/GenBank/DDBJ databases">
        <authorList>
            <person name="Lanie J.A."/>
            <person name="Ng W.-L."/>
            <person name="Kazmierczak K.M."/>
            <person name="Andrzejewski T.M."/>
            <person name="Davidsen T.M."/>
            <person name="Wayne K.J."/>
            <person name="Tettelin H."/>
            <person name="Glass J.I."/>
            <person name="Rusch D."/>
            <person name="Podicherti R."/>
            <person name="Tsui H.-C.T."/>
            <person name="Winkler M.E."/>
        </authorList>
    </citation>
    <scope>NUCLEOTIDE SEQUENCE</scope>
</reference>
<keyword evidence="7" id="KW-0677">Repeat</keyword>
<comment type="subunit">
    <text evidence="3">Homodimer.</text>
</comment>
<dbReference type="PANTHER" id="PTHR43096:SF48">
    <property type="entry name" value="CHAPERONE PROTEIN DNAJ"/>
    <property type="match status" value="1"/>
</dbReference>
<organism evidence="14">
    <name type="scientific">marine metagenome</name>
    <dbReference type="NCBI Taxonomy" id="408172"/>
    <lineage>
        <taxon>unclassified sequences</taxon>
        <taxon>metagenomes</taxon>
        <taxon>ecological metagenomes</taxon>
    </lineage>
</organism>
<dbReference type="Gene3D" id="1.10.287.110">
    <property type="entry name" value="DnaJ domain"/>
    <property type="match status" value="1"/>
</dbReference>
<dbReference type="GO" id="GO:0005737">
    <property type="term" value="C:cytoplasm"/>
    <property type="evidence" value="ECO:0007669"/>
    <property type="project" value="UniProtKB-SubCell"/>
</dbReference>
<evidence type="ECO:0008006" key="15">
    <source>
        <dbReference type="Google" id="ProtNLM"/>
    </source>
</evidence>
<protein>
    <recommendedName>
        <fullName evidence="15">J domain-containing protein</fullName>
    </recommendedName>
</protein>
<dbReference type="GO" id="GO:0008270">
    <property type="term" value="F:zinc ion binding"/>
    <property type="evidence" value="ECO:0007669"/>
    <property type="project" value="UniProtKB-KW"/>
</dbReference>
<keyword evidence="8" id="KW-0863">Zinc-finger</keyword>